<dbReference type="Gene3D" id="3.30.559.10">
    <property type="entry name" value="Chloramphenicol acetyltransferase-like domain"/>
    <property type="match status" value="2"/>
</dbReference>
<keyword evidence="2" id="KW-0012">Acyltransferase</keyword>
<organism evidence="3 4">
    <name type="scientific">Malus domestica</name>
    <name type="common">Apple</name>
    <name type="synonym">Pyrus malus</name>
    <dbReference type="NCBI Taxonomy" id="3750"/>
    <lineage>
        <taxon>Eukaryota</taxon>
        <taxon>Viridiplantae</taxon>
        <taxon>Streptophyta</taxon>
        <taxon>Embryophyta</taxon>
        <taxon>Tracheophyta</taxon>
        <taxon>Spermatophyta</taxon>
        <taxon>Magnoliopsida</taxon>
        <taxon>eudicotyledons</taxon>
        <taxon>Gunneridae</taxon>
        <taxon>Pentapetalae</taxon>
        <taxon>rosids</taxon>
        <taxon>fabids</taxon>
        <taxon>Rosales</taxon>
        <taxon>Rosaceae</taxon>
        <taxon>Amygdaloideae</taxon>
        <taxon>Maleae</taxon>
        <taxon>Malus</taxon>
    </lineage>
</organism>
<comment type="caution">
    <text evidence="3">The sequence shown here is derived from an EMBL/GenBank/DDBJ whole genome shotgun (WGS) entry which is preliminary data.</text>
</comment>
<dbReference type="Proteomes" id="UP000290289">
    <property type="component" value="Chromosome 9"/>
</dbReference>
<dbReference type="InterPro" id="IPR051504">
    <property type="entry name" value="Plant_metabolite_acyltrans"/>
</dbReference>
<evidence type="ECO:0000313" key="4">
    <source>
        <dbReference type="Proteomes" id="UP000290289"/>
    </source>
</evidence>
<sequence>MASTLKVLEQCQVSPPKDSVPTTSLPLTFLDIPWLVLIQPVQRLYFYEFPHPSHHFTQTLLPSIKHTLSLTLQNFFPLSGNLTCPPPPSMPYIHYVANMSSVKFTITESAANFIHLIGNHPRHVQEFDHLVPHLPDFSNLDSNSSDTTTFLLPILALQATIFPNSGLCISIAYRHVVDGRTANHFMKCWASVYKSGGDLSCIHESPPIYDRDLIKTPKDYEPILFNQYIGLRSTWKNLDMAKSSSIFIDNFRTTFVLGRENIQSLKQLIMTQCKNCNEPTPKHLSKFVVTCGFVWVCLMKALHASETGVTSMKDDDLLRLGFAADIRSLFQNPVPITYFGNCLSACYVADKKREIMAECGIAKAVKALEAAIFELKNRDLEGLKRMVPFRGELVVAESSVAIAGSPKLGVYGTDFGWGRAKKVEVVHFVDSTVFSLAESRDEEDGIEVGLALPRTTMDAFTSLFEQGLKNFC</sequence>
<keyword evidence="4" id="KW-1185">Reference proteome</keyword>
<name>A0A498J2B0_MALDO</name>
<accession>A0A498J2B0</accession>
<proteinExistence type="predicted"/>
<dbReference type="AlphaFoldDB" id="A0A498J2B0"/>
<protein>
    <submittedName>
        <fullName evidence="3">Uncharacterized protein</fullName>
    </submittedName>
</protein>
<dbReference type="GO" id="GO:0016747">
    <property type="term" value="F:acyltransferase activity, transferring groups other than amino-acyl groups"/>
    <property type="evidence" value="ECO:0007669"/>
    <property type="project" value="UniProtKB-ARBA"/>
</dbReference>
<dbReference type="EMBL" id="RDQH01000335">
    <property type="protein sequence ID" value="RXH89889.1"/>
    <property type="molecule type" value="Genomic_DNA"/>
</dbReference>
<dbReference type="PANTHER" id="PTHR31625">
    <property type="match status" value="1"/>
</dbReference>
<dbReference type="Pfam" id="PF02458">
    <property type="entry name" value="Transferase"/>
    <property type="match status" value="1"/>
</dbReference>
<gene>
    <name evidence="3" type="ORF">DVH24_032246</name>
</gene>
<evidence type="ECO:0000256" key="1">
    <source>
        <dbReference type="ARBA" id="ARBA00022679"/>
    </source>
</evidence>
<evidence type="ECO:0000313" key="3">
    <source>
        <dbReference type="EMBL" id="RXH89889.1"/>
    </source>
</evidence>
<dbReference type="InterPro" id="IPR023213">
    <property type="entry name" value="CAT-like_dom_sf"/>
</dbReference>
<dbReference type="STRING" id="3750.A0A498J2B0"/>
<evidence type="ECO:0000256" key="2">
    <source>
        <dbReference type="ARBA" id="ARBA00023315"/>
    </source>
</evidence>
<reference evidence="3 4" key="1">
    <citation type="submission" date="2018-10" db="EMBL/GenBank/DDBJ databases">
        <title>A high-quality apple genome assembly.</title>
        <authorList>
            <person name="Hu J."/>
        </authorList>
    </citation>
    <scope>NUCLEOTIDE SEQUENCE [LARGE SCALE GENOMIC DNA]</scope>
    <source>
        <strain evidence="4">cv. HFTH1</strain>
        <tissue evidence="3">Young leaf</tissue>
    </source>
</reference>
<keyword evidence="1" id="KW-0808">Transferase</keyword>